<feature type="transmembrane region" description="Helical" evidence="6">
    <location>
        <begin position="153"/>
        <end position="173"/>
    </location>
</feature>
<protein>
    <submittedName>
        <fullName evidence="7">ABC transporter permease</fullName>
    </submittedName>
</protein>
<comment type="similarity">
    <text evidence="2">Belongs to the UPF0014 family.</text>
</comment>
<feature type="transmembrane region" description="Helical" evidence="6">
    <location>
        <begin position="250"/>
        <end position="272"/>
    </location>
</feature>
<keyword evidence="8" id="KW-1185">Reference proteome</keyword>
<evidence type="ECO:0000256" key="5">
    <source>
        <dbReference type="ARBA" id="ARBA00023136"/>
    </source>
</evidence>
<proteinExistence type="inferred from homology"/>
<accession>A0ABX6IFR5</accession>
<organism evidence="7 8">
    <name type="scientific">Gordonia pseudamarae</name>
    <dbReference type="NCBI Taxonomy" id="2831662"/>
    <lineage>
        <taxon>Bacteria</taxon>
        <taxon>Bacillati</taxon>
        <taxon>Actinomycetota</taxon>
        <taxon>Actinomycetes</taxon>
        <taxon>Mycobacteriales</taxon>
        <taxon>Gordoniaceae</taxon>
        <taxon>Gordonia</taxon>
    </lineage>
</organism>
<evidence type="ECO:0000256" key="2">
    <source>
        <dbReference type="ARBA" id="ARBA00005268"/>
    </source>
</evidence>
<feature type="transmembrane region" description="Helical" evidence="6">
    <location>
        <begin position="124"/>
        <end position="147"/>
    </location>
</feature>
<gene>
    <name evidence="7" type="ORF">GII31_06960</name>
</gene>
<keyword evidence="4 6" id="KW-1133">Transmembrane helix</keyword>
<feature type="transmembrane region" description="Helical" evidence="6">
    <location>
        <begin position="223"/>
        <end position="244"/>
    </location>
</feature>
<feature type="transmembrane region" description="Helical" evidence="6">
    <location>
        <begin position="54"/>
        <end position="79"/>
    </location>
</feature>
<evidence type="ECO:0000313" key="8">
    <source>
        <dbReference type="Proteomes" id="UP001059836"/>
    </source>
</evidence>
<comment type="subcellular location">
    <subcellularLocation>
        <location evidence="1">Membrane</location>
        <topology evidence="1">Multi-pass membrane protein</topology>
    </subcellularLocation>
</comment>
<evidence type="ECO:0000256" key="1">
    <source>
        <dbReference type="ARBA" id="ARBA00004141"/>
    </source>
</evidence>
<dbReference type="InterPro" id="IPR005226">
    <property type="entry name" value="UPF0014_fam"/>
</dbReference>
<dbReference type="PANTHER" id="PTHR30028">
    <property type="entry name" value="UPF0014 INNER MEMBRANE PROTEIN YBBM-RELATED"/>
    <property type="match status" value="1"/>
</dbReference>
<dbReference type="PANTHER" id="PTHR30028:SF0">
    <property type="entry name" value="PROTEIN ALUMINUM SENSITIVE 3"/>
    <property type="match status" value="1"/>
</dbReference>
<reference evidence="7" key="1">
    <citation type="journal article" date="2021" name="Nat. Microbiol.">
        <title>Cocultivation of an ultrasmall environmental parasitic bacterium with lytic ability against bacteria associated with wastewater foams.</title>
        <authorList>
            <person name="Batinovic S."/>
            <person name="Rose J.J.A."/>
            <person name="Ratcliffe J."/>
            <person name="Seviour R.J."/>
            <person name="Petrovski S."/>
        </authorList>
    </citation>
    <scope>NUCLEOTIDE SEQUENCE</scope>
    <source>
        <strain evidence="7">CON9</strain>
    </source>
</reference>
<evidence type="ECO:0000256" key="3">
    <source>
        <dbReference type="ARBA" id="ARBA00022692"/>
    </source>
</evidence>
<keyword evidence="5 6" id="KW-0472">Membrane</keyword>
<name>A0ABX6IFR5_9ACTN</name>
<dbReference type="EMBL" id="CP045809">
    <property type="protein sequence ID" value="QHN34677.1"/>
    <property type="molecule type" value="Genomic_DNA"/>
</dbReference>
<evidence type="ECO:0000256" key="6">
    <source>
        <dbReference type="SAM" id="Phobius"/>
    </source>
</evidence>
<dbReference type="Proteomes" id="UP001059836">
    <property type="component" value="Chromosome"/>
</dbReference>
<dbReference type="Pfam" id="PF03649">
    <property type="entry name" value="UPF0014"/>
    <property type="match status" value="1"/>
</dbReference>
<keyword evidence="3 6" id="KW-0812">Transmembrane</keyword>
<evidence type="ECO:0000313" key="7">
    <source>
        <dbReference type="EMBL" id="QHN34677.1"/>
    </source>
</evidence>
<evidence type="ECO:0000256" key="4">
    <source>
        <dbReference type="ARBA" id="ARBA00022989"/>
    </source>
</evidence>
<dbReference type="RefSeq" id="WP_213248051.1">
    <property type="nucleotide sequence ID" value="NZ_CP045806.1"/>
</dbReference>
<sequence>MSEVNDAIIHIGPRLAVALVLLTALAAFVNHLSGSRLAAATVRAVARAIVQLGVLALVVTIVIDVLWASILFVLVMAAIASSTSAGRVTEAHAATGSATGPGAAAGNATRTATAVRREAMRTTILCAIPVGLPTLVIVALLVATGVLPMTGLAIIPTAGIMFGAAMNTTSLAGKHCLDSLAERFGEVEAAMSLGFLVREARLEICRPAAATALIPALDQTRSVGLVTIPGSFVGMVLGGASPAAAAAMQLFVLIALLAVSAIAAALTAEFVARGLLARSVVGG</sequence>